<evidence type="ECO:0000313" key="2">
    <source>
        <dbReference type="EMBL" id="KAK7295051.1"/>
    </source>
</evidence>
<dbReference type="AlphaFoldDB" id="A0AAN9JBE1"/>
<proteinExistence type="predicted"/>
<dbReference type="Proteomes" id="UP001359559">
    <property type="component" value="Unassembled WGS sequence"/>
</dbReference>
<evidence type="ECO:0000256" key="1">
    <source>
        <dbReference type="SAM" id="MobiDB-lite"/>
    </source>
</evidence>
<feature type="region of interest" description="Disordered" evidence="1">
    <location>
        <begin position="1"/>
        <end position="26"/>
    </location>
</feature>
<gene>
    <name evidence="2" type="ORF">RJT34_17954</name>
</gene>
<feature type="compositionally biased region" description="Polar residues" evidence="1">
    <location>
        <begin position="1"/>
        <end position="20"/>
    </location>
</feature>
<sequence length="79" mass="8108">MAESDQPSSNDAVADQVSQTTPPPESKVIVAAPETLTLTQNPTTTIALNGIHASYNSLEISILALCPASSLDNSLLSVG</sequence>
<dbReference type="EMBL" id="JAYKXN010000004">
    <property type="protein sequence ID" value="KAK7295051.1"/>
    <property type="molecule type" value="Genomic_DNA"/>
</dbReference>
<keyword evidence="3" id="KW-1185">Reference proteome</keyword>
<reference evidence="2 3" key="1">
    <citation type="submission" date="2024-01" db="EMBL/GenBank/DDBJ databases">
        <title>The genomes of 5 underutilized Papilionoideae crops provide insights into root nodulation and disease resistance.</title>
        <authorList>
            <person name="Yuan L."/>
        </authorList>
    </citation>
    <scope>NUCLEOTIDE SEQUENCE [LARGE SCALE GENOMIC DNA]</scope>
    <source>
        <strain evidence="2">LY-2023</strain>
        <tissue evidence="2">Leaf</tissue>
    </source>
</reference>
<evidence type="ECO:0000313" key="3">
    <source>
        <dbReference type="Proteomes" id="UP001359559"/>
    </source>
</evidence>
<comment type="caution">
    <text evidence="2">The sequence shown here is derived from an EMBL/GenBank/DDBJ whole genome shotgun (WGS) entry which is preliminary data.</text>
</comment>
<accession>A0AAN9JBE1</accession>
<protein>
    <submittedName>
        <fullName evidence="2">Uncharacterized protein</fullName>
    </submittedName>
</protein>
<name>A0AAN9JBE1_CLITE</name>
<organism evidence="2 3">
    <name type="scientific">Clitoria ternatea</name>
    <name type="common">Butterfly pea</name>
    <dbReference type="NCBI Taxonomy" id="43366"/>
    <lineage>
        <taxon>Eukaryota</taxon>
        <taxon>Viridiplantae</taxon>
        <taxon>Streptophyta</taxon>
        <taxon>Embryophyta</taxon>
        <taxon>Tracheophyta</taxon>
        <taxon>Spermatophyta</taxon>
        <taxon>Magnoliopsida</taxon>
        <taxon>eudicotyledons</taxon>
        <taxon>Gunneridae</taxon>
        <taxon>Pentapetalae</taxon>
        <taxon>rosids</taxon>
        <taxon>fabids</taxon>
        <taxon>Fabales</taxon>
        <taxon>Fabaceae</taxon>
        <taxon>Papilionoideae</taxon>
        <taxon>50 kb inversion clade</taxon>
        <taxon>NPAAA clade</taxon>
        <taxon>indigoferoid/millettioid clade</taxon>
        <taxon>Phaseoleae</taxon>
        <taxon>Clitoria</taxon>
    </lineage>
</organism>